<dbReference type="PANTHER" id="PTHR30273">
    <property type="entry name" value="PERIPLASMIC SIGNAL SENSOR AND SIGMA FACTOR ACTIVATOR FECR-RELATED"/>
    <property type="match status" value="1"/>
</dbReference>
<feature type="transmembrane region" description="Helical" evidence="1">
    <location>
        <begin position="90"/>
        <end position="111"/>
    </location>
</feature>
<dbReference type="RefSeq" id="WP_081202561.1">
    <property type="nucleotide sequence ID" value="NZ_FOCZ01000006.1"/>
</dbReference>
<comment type="caution">
    <text evidence="4">The sequence shown here is derived from an EMBL/GenBank/DDBJ whole genome shotgun (WGS) entry which is preliminary data.</text>
</comment>
<evidence type="ECO:0000313" key="4">
    <source>
        <dbReference type="EMBL" id="OQP44508.1"/>
    </source>
</evidence>
<evidence type="ECO:0000313" key="5">
    <source>
        <dbReference type="Proteomes" id="UP000192610"/>
    </source>
</evidence>
<sequence>MSPSEKDKQYFLELLAKFNNGTATTQECAFVEKFLAIMDHRKTGVLADFGEEKHSLEKEMEDRLLQSIRQDTENRVRRSIVHRVHFLRRAGWWAAAAAIIVLMTGTVYWFLNTTPKQQPVAGIGPVNDVQPGRQGAYLTLADGRRILLDSLGDGLVASEKGAQVVMKAGELSYNPAMAKNAVTTYNTISTPKGRQFALQLPDGSKVWLNAASSLRYPVVFVGAERRVEITGEAYFEVSKIKAAGKRMPFIVSINNKTTVEVLGTHFNVNAYNDERSINTTLLEGAVKVSHEKQIQLLQPGQQAQVNSAGSINLVKDADVTAAVAWKNGSFSFANASLETVMRQLARWYDVEVEFEGEVPGGAFSGEIDRSLTLDQVLKGLTKTRVHYTIQKNNKLLIEP</sequence>
<proteinExistence type="predicted"/>
<keyword evidence="1" id="KW-1133">Transmembrane helix</keyword>
<accession>A0A1V9EEE7</accession>
<evidence type="ECO:0000256" key="1">
    <source>
        <dbReference type="SAM" id="Phobius"/>
    </source>
</evidence>
<name>A0A1V9EEE7_9BACT</name>
<dbReference type="Proteomes" id="UP000192610">
    <property type="component" value="Unassembled WGS sequence"/>
</dbReference>
<dbReference type="PANTHER" id="PTHR30273:SF2">
    <property type="entry name" value="PROTEIN FECR"/>
    <property type="match status" value="1"/>
</dbReference>
<dbReference type="InterPro" id="IPR012373">
    <property type="entry name" value="Ferrdict_sens_TM"/>
</dbReference>
<evidence type="ECO:0000259" key="2">
    <source>
        <dbReference type="Pfam" id="PF04773"/>
    </source>
</evidence>
<feature type="domain" description="Protein FecR C-terminal" evidence="3">
    <location>
        <begin position="330"/>
        <end position="394"/>
    </location>
</feature>
<gene>
    <name evidence="4" type="ORF">A4H97_09030</name>
</gene>
<reference evidence="5" key="1">
    <citation type="submission" date="2016-04" db="EMBL/GenBank/DDBJ databases">
        <authorList>
            <person name="Chen L."/>
            <person name="Zhuang W."/>
            <person name="Wang G."/>
        </authorList>
    </citation>
    <scope>NUCLEOTIDE SEQUENCE [LARGE SCALE GENOMIC DNA]</scope>
    <source>
        <strain evidence="5">17621</strain>
    </source>
</reference>
<keyword evidence="1" id="KW-0812">Transmembrane</keyword>
<dbReference type="Gene3D" id="3.55.50.30">
    <property type="match status" value="1"/>
</dbReference>
<keyword evidence="1" id="KW-0472">Membrane</keyword>
<evidence type="ECO:0008006" key="6">
    <source>
        <dbReference type="Google" id="ProtNLM"/>
    </source>
</evidence>
<keyword evidence="5" id="KW-1185">Reference proteome</keyword>
<protein>
    <recommendedName>
        <fullName evidence="6">Iron dicitrate transport regulator FecR</fullName>
    </recommendedName>
</protein>
<dbReference type="EMBL" id="LVXG01000034">
    <property type="protein sequence ID" value="OQP44508.1"/>
    <property type="molecule type" value="Genomic_DNA"/>
</dbReference>
<dbReference type="GO" id="GO:0016989">
    <property type="term" value="F:sigma factor antagonist activity"/>
    <property type="evidence" value="ECO:0007669"/>
    <property type="project" value="TreeGrafter"/>
</dbReference>
<dbReference type="OrthoDB" id="634407at2"/>
<organism evidence="4 5">
    <name type="scientific">Niastella yeongjuensis</name>
    <dbReference type="NCBI Taxonomy" id="354355"/>
    <lineage>
        <taxon>Bacteria</taxon>
        <taxon>Pseudomonadati</taxon>
        <taxon>Bacteroidota</taxon>
        <taxon>Chitinophagia</taxon>
        <taxon>Chitinophagales</taxon>
        <taxon>Chitinophagaceae</taxon>
        <taxon>Niastella</taxon>
    </lineage>
</organism>
<dbReference type="AlphaFoldDB" id="A0A1V9EEE7"/>
<dbReference type="Gene3D" id="2.60.120.1440">
    <property type="match status" value="1"/>
</dbReference>
<dbReference type="Pfam" id="PF04773">
    <property type="entry name" value="FecR"/>
    <property type="match status" value="1"/>
</dbReference>
<dbReference type="InterPro" id="IPR032508">
    <property type="entry name" value="FecR_C"/>
</dbReference>
<evidence type="ECO:0000259" key="3">
    <source>
        <dbReference type="Pfam" id="PF16344"/>
    </source>
</evidence>
<dbReference type="STRING" id="354355.SAMN05660816_03741"/>
<feature type="domain" description="FecR protein" evidence="2">
    <location>
        <begin position="187"/>
        <end position="287"/>
    </location>
</feature>
<dbReference type="InterPro" id="IPR006860">
    <property type="entry name" value="FecR"/>
</dbReference>
<dbReference type="Pfam" id="PF16344">
    <property type="entry name" value="FecR_C"/>
    <property type="match status" value="1"/>
</dbReference>